<feature type="binding site" evidence="7">
    <location>
        <position position="97"/>
    </location>
    <ligand>
        <name>Zn(2+)</name>
        <dbReference type="ChEBI" id="CHEBI:29105"/>
    </ligand>
</feature>
<dbReference type="SUPFAM" id="SSF53056">
    <property type="entry name" value="beta-carbonic anhydrase, cab"/>
    <property type="match status" value="1"/>
</dbReference>
<dbReference type="PANTHER" id="PTHR43175:SF3">
    <property type="entry name" value="CARBON DISULFIDE HYDROLASE"/>
    <property type="match status" value="1"/>
</dbReference>
<dbReference type="RefSeq" id="WP_164188582.1">
    <property type="nucleotide sequence ID" value="NZ_JAAGMR010000165.1"/>
</dbReference>
<evidence type="ECO:0000256" key="5">
    <source>
        <dbReference type="ARBA" id="ARBA00024993"/>
    </source>
</evidence>
<sequence length="173" mass="18409">MGIVETLTSRNADFAQTQYTEGLRMMPAMKTIVIGCVDPRVDPAAVLGARQGEIAVIRNVAGRVTPRTLEELVMLRKVSQAAGGDLGPGWELIVLQHTNCGITLIEDDQQLLAPYFETDETGLAEQAVGDPRTAIAHDVAALRGESRLQGARVSGLLYDVTTGSVDVVVPPTA</sequence>
<keyword evidence="4 7" id="KW-0862">Zinc</keyword>
<dbReference type="EMBL" id="JAAGMR010000165">
    <property type="protein sequence ID" value="NEB92777.1"/>
    <property type="molecule type" value="Genomic_DNA"/>
</dbReference>
<comment type="cofactor">
    <cofactor evidence="7">
        <name>Zn(2+)</name>
        <dbReference type="ChEBI" id="CHEBI:29105"/>
    </cofactor>
    <text evidence="7">Binds 1 zinc ion per subunit.</text>
</comment>
<comment type="function">
    <text evidence="5">Catalyzes the reversible hydration of carbon dioxide to form bicarbonate.</text>
</comment>
<dbReference type="Gene3D" id="3.40.1050.10">
    <property type="entry name" value="Carbonic anhydrase"/>
    <property type="match status" value="1"/>
</dbReference>
<evidence type="ECO:0000256" key="1">
    <source>
        <dbReference type="ARBA" id="ARBA00006217"/>
    </source>
</evidence>
<evidence type="ECO:0000256" key="6">
    <source>
        <dbReference type="ARBA" id="ARBA00048348"/>
    </source>
</evidence>
<dbReference type="GO" id="GO:0004089">
    <property type="term" value="F:carbonate dehydratase activity"/>
    <property type="evidence" value="ECO:0007669"/>
    <property type="project" value="UniProtKB-EC"/>
</dbReference>
<evidence type="ECO:0000256" key="4">
    <source>
        <dbReference type="ARBA" id="ARBA00022833"/>
    </source>
</evidence>
<feature type="binding site" evidence="7">
    <location>
        <position position="38"/>
    </location>
    <ligand>
        <name>Zn(2+)</name>
        <dbReference type="ChEBI" id="CHEBI:29105"/>
    </ligand>
</feature>
<dbReference type="EC" id="4.2.1.1" evidence="2"/>
<comment type="caution">
    <text evidence="8">The sequence shown here is derived from an EMBL/GenBank/DDBJ whole genome shotgun (WGS) entry which is preliminary data.</text>
</comment>
<dbReference type="PANTHER" id="PTHR43175">
    <property type="entry name" value="CARBONIC ANHYDRASE"/>
    <property type="match status" value="1"/>
</dbReference>
<keyword evidence="3 7" id="KW-0479">Metal-binding</keyword>
<evidence type="ECO:0000256" key="7">
    <source>
        <dbReference type="PIRSR" id="PIRSR601765-1"/>
    </source>
</evidence>
<reference evidence="8 9" key="1">
    <citation type="submission" date="2020-01" db="EMBL/GenBank/DDBJ databases">
        <title>Insect and environment-associated Actinomycetes.</title>
        <authorList>
            <person name="Currrie C."/>
            <person name="Chevrette M."/>
            <person name="Carlson C."/>
            <person name="Stubbendieck R."/>
            <person name="Wendt-Pienkowski E."/>
        </authorList>
    </citation>
    <scope>NUCLEOTIDE SEQUENCE [LARGE SCALE GENOMIC DNA]</scope>
    <source>
        <strain evidence="8 9">SID7754</strain>
    </source>
</reference>
<feature type="binding site" evidence="7">
    <location>
        <position position="100"/>
    </location>
    <ligand>
        <name>Zn(2+)</name>
        <dbReference type="ChEBI" id="CHEBI:29105"/>
    </ligand>
</feature>
<feature type="binding site" evidence="7">
    <location>
        <position position="36"/>
    </location>
    <ligand>
        <name>Zn(2+)</name>
        <dbReference type="ChEBI" id="CHEBI:29105"/>
    </ligand>
</feature>
<dbReference type="InterPro" id="IPR036874">
    <property type="entry name" value="Carbonic_anhydrase_sf"/>
</dbReference>
<dbReference type="AlphaFoldDB" id="A0A7K3QS93"/>
<comment type="similarity">
    <text evidence="1">Belongs to the beta-class carbonic anhydrase family.</text>
</comment>
<accession>A0A7K3QS93</accession>
<dbReference type="InterPro" id="IPR001765">
    <property type="entry name" value="Carbonic_anhydrase"/>
</dbReference>
<organism evidence="8 9">
    <name type="scientific">Streptomyces bauhiniae</name>
    <dbReference type="NCBI Taxonomy" id="2340725"/>
    <lineage>
        <taxon>Bacteria</taxon>
        <taxon>Bacillati</taxon>
        <taxon>Actinomycetota</taxon>
        <taxon>Actinomycetes</taxon>
        <taxon>Kitasatosporales</taxon>
        <taxon>Streptomycetaceae</taxon>
        <taxon>Streptomyces</taxon>
    </lineage>
</organism>
<gene>
    <name evidence="8" type="ORF">G3I21_13920</name>
</gene>
<dbReference type="Proteomes" id="UP000470520">
    <property type="component" value="Unassembled WGS sequence"/>
</dbReference>
<dbReference type="GO" id="GO:0008270">
    <property type="term" value="F:zinc ion binding"/>
    <property type="evidence" value="ECO:0007669"/>
    <property type="project" value="InterPro"/>
</dbReference>
<dbReference type="SMART" id="SM00947">
    <property type="entry name" value="Pro_CA"/>
    <property type="match status" value="1"/>
</dbReference>
<evidence type="ECO:0000256" key="2">
    <source>
        <dbReference type="ARBA" id="ARBA00012925"/>
    </source>
</evidence>
<comment type="catalytic activity">
    <reaction evidence="6">
        <text>hydrogencarbonate + H(+) = CO2 + H2O</text>
        <dbReference type="Rhea" id="RHEA:10748"/>
        <dbReference type="ChEBI" id="CHEBI:15377"/>
        <dbReference type="ChEBI" id="CHEBI:15378"/>
        <dbReference type="ChEBI" id="CHEBI:16526"/>
        <dbReference type="ChEBI" id="CHEBI:17544"/>
        <dbReference type="EC" id="4.2.1.1"/>
    </reaction>
</comment>
<protein>
    <recommendedName>
        <fullName evidence="2">carbonic anhydrase</fullName>
        <ecNumber evidence="2">4.2.1.1</ecNumber>
    </recommendedName>
</protein>
<evidence type="ECO:0000256" key="3">
    <source>
        <dbReference type="ARBA" id="ARBA00022723"/>
    </source>
</evidence>
<proteinExistence type="inferred from homology"/>
<evidence type="ECO:0000313" key="8">
    <source>
        <dbReference type="EMBL" id="NEB92777.1"/>
    </source>
</evidence>
<evidence type="ECO:0000313" key="9">
    <source>
        <dbReference type="Proteomes" id="UP000470520"/>
    </source>
</evidence>
<name>A0A7K3QS93_9ACTN</name>
<dbReference type="Pfam" id="PF00484">
    <property type="entry name" value="Pro_CA"/>
    <property type="match status" value="1"/>
</dbReference>